<accession>A0A6A7AYI0</accession>
<evidence type="ECO:0000313" key="2">
    <source>
        <dbReference type="EMBL" id="KAF2848320.1"/>
    </source>
</evidence>
<dbReference type="OrthoDB" id="3770800at2759"/>
<name>A0A6A7AYI0_9PLEO</name>
<sequence>MYLHSILILVSTLFMVQASCYVGTTGDYGQSMDGADAAVDRFCENDLAGYFTKGETKYHCIQLPKNKIEFWVSWTCKGGLTLKGED</sequence>
<feature type="chain" id="PRO_5025513923" evidence="1">
    <location>
        <begin position="19"/>
        <end position="86"/>
    </location>
</feature>
<evidence type="ECO:0000313" key="3">
    <source>
        <dbReference type="Proteomes" id="UP000799423"/>
    </source>
</evidence>
<protein>
    <submittedName>
        <fullName evidence="2">Uncharacterized protein</fullName>
    </submittedName>
</protein>
<proteinExistence type="predicted"/>
<gene>
    <name evidence="2" type="ORF">T440DRAFT_366507</name>
</gene>
<organism evidence="2 3">
    <name type="scientific">Plenodomus tracheiphilus IPT5</name>
    <dbReference type="NCBI Taxonomy" id="1408161"/>
    <lineage>
        <taxon>Eukaryota</taxon>
        <taxon>Fungi</taxon>
        <taxon>Dikarya</taxon>
        <taxon>Ascomycota</taxon>
        <taxon>Pezizomycotina</taxon>
        <taxon>Dothideomycetes</taxon>
        <taxon>Pleosporomycetidae</taxon>
        <taxon>Pleosporales</taxon>
        <taxon>Pleosporineae</taxon>
        <taxon>Leptosphaeriaceae</taxon>
        <taxon>Plenodomus</taxon>
    </lineage>
</organism>
<dbReference type="EMBL" id="MU006318">
    <property type="protein sequence ID" value="KAF2848320.1"/>
    <property type="molecule type" value="Genomic_DNA"/>
</dbReference>
<feature type="non-terminal residue" evidence="2">
    <location>
        <position position="86"/>
    </location>
</feature>
<dbReference type="AlphaFoldDB" id="A0A6A7AYI0"/>
<keyword evidence="1" id="KW-0732">Signal</keyword>
<keyword evidence="3" id="KW-1185">Reference proteome</keyword>
<reference evidence="2" key="1">
    <citation type="submission" date="2020-01" db="EMBL/GenBank/DDBJ databases">
        <authorList>
            <consortium name="DOE Joint Genome Institute"/>
            <person name="Haridas S."/>
            <person name="Albert R."/>
            <person name="Binder M."/>
            <person name="Bloem J."/>
            <person name="Labutti K."/>
            <person name="Salamov A."/>
            <person name="Andreopoulos B."/>
            <person name="Baker S.E."/>
            <person name="Barry K."/>
            <person name="Bills G."/>
            <person name="Bluhm B.H."/>
            <person name="Cannon C."/>
            <person name="Castanera R."/>
            <person name="Culley D.E."/>
            <person name="Daum C."/>
            <person name="Ezra D."/>
            <person name="Gonzalez J.B."/>
            <person name="Henrissat B."/>
            <person name="Kuo A."/>
            <person name="Liang C."/>
            <person name="Lipzen A."/>
            <person name="Lutzoni F."/>
            <person name="Magnuson J."/>
            <person name="Mondo S."/>
            <person name="Nolan M."/>
            <person name="Ohm R."/>
            <person name="Pangilinan J."/>
            <person name="Park H.-J."/>
            <person name="Ramirez L."/>
            <person name="Alfaro M."/>
            <person name="Sun H."/>
            <person name="Tritt A."/>
            <person name="Yoshinaga Y."/>
            <person name="Zwiers L.-H."/>
            <person name="Turgeon B.G."/>
            <person name="Goodwin S.B."/>
            <person name="Spatafora J.W."/>
            <person name="Crous P.W."/>
            <person name="Grigoriev I.V."/>
        </authorList>
    </citation>
    <scope>NUCLEOTIDE SEQUENCE</scope>
    <source>
        <strain evidence="2">IPT5</strain>
    </source>
</reference>
<dbReference type="Proteomes" id="UP000799423">
    <property type="component" value="Unassembled WGS sequence"/>
</dbReference>
<evidence type="ECO:0000256" key="1">
    <source>
        <dbReference type="SAM" id="SignalP"/>
    </source>
</evidence>
<feature type="signal peptide" evidence="1">
    <location>
        <begin position="1"/>
        <end position="18"/>
    </location>
</feature>